<name>A0ABN9LH37_9NEOB</name>
<dbReference type="InterPro" id="IPR011500">
    <property type="entry name" value="GPCR_3_9-Cys_dom"/>
</dbReference>
<evidence type="ECO:0000259" key="5">
    <source>
        <dbReference type="Pfam" id="PF07562"/>
    </source>
</evidence>
<evidence type="ECO:0000313" key="6">
    <source>
        <dbReference type="EMBL" id="CAJ0938986.1"/>
    </source>
</evidence>
<dbReference type="SUPFAM" id="SSF53822">
    <property type="entry name" value="Periplasmic binding protein-like I"/>
    <property type="match status" value="1"/>
</dbReference>
<feature type="domain" description="GPCR family 3 nine cysteines" evidence="5">
    <location>
        <begin position="139"/>
        <end position="177"/>
    </location>
</feature>
<feature type="transmembrane region" description="Helical" evidence="4">
    <location>
        <begin position="28"/>
        <end position="49"/>
    </location>
</feature>
<protein>
    <recommendedName>
        <fullName evidence="5">GPCR family 3 nine cysteines domain-containing protein</fullName>
    </recommendedName>
</protein>
<comment type="similarity">
    <text evidence="1">Belongs to the G-protein coupled receptor 3 family.</text>
</comment>
<reference evidence="6" key="1">
    <citation type="submission" date="2023-07" db="EMBL/GenBank/DDBJ databases">
        <authorList>
            <person name="Stuckert A."/>
        </authorList>
    </citation>
    <scope>NUCLEOTIDE SEQUENCE</scope>
</reference>
<dbReference type="Gene3D" id="2.10.50.30">
    <property type="entry name" value="GPCR, family 3, nine cysteines domain"/>
    <property type="match status" value="1"/>
</dbReference>
<dbReference type="EMBL" id="CAUEEQ010015286">
    <property type="protein sequence ID" value="CAJ0938986.1"/>
    <property type="molecule type" value="Genomic_DNA"/>
</dbReference>
<proteinExistence type="inferred from homology"/>
<dbReference type="PANTHER" id="PTHR24061">
    <property type="entry name" value="CALCIUM-SENSING RECEPTOR-RELATED"/>
    <property type="match status" value="1"/>
</dbReference>
<comment type="caution">
    <text evidence="6">The sequence shown here is derived from an EMBL/GenBank/DDBJ whole genome shotgun (WGS) entry which is preliminary data.</text>
</comment>
<evidence type="ECO:0000256" key="2">
    <source>
        <dbReference type="ARBA" id="ARBA00022553"/>
    </source>
</evidence>
<dbReference type="Proteomes" id="UP001176940">
    <property type="component" value="Unassembled WGS sequence"/>
</dbReference>
<dbReference type="InterPro" id="IPR000068">
    <property type="entry name" value="GPCR_3_Ca_sens_rcpt-rel"/>
</dbReference>
<organism evidence="6 7">
    <name type="scientific">Ranitomeya imitator</name>
    <name type="common">mimic poison frog</name>
    <dbReference type="NCBI Taxonomy" id="111125"/>
    <lineage>
        <taxon>Eukaryota</taxon>
        <taxon>Metazoa</taxon>
        <taxon>Chordata</taxon>
        <taxon>Craniata</taxon>
        <taxon>Vertebrata</taxon>
        <taxon>Euteleostomi</taxon>
        <taxon>Amphibia</taxon>
        <taxon>Batrachia</taxon>
        <taxon>Anura</taxon>
        <taxon>Neobatrachia</taxon>
        <taxon>Hyloidea</taxon>
        <taxon>Dendrobatidae</taxon>
        <taxon>Dendrobatinae</taxon>
        <taxon>Ranitomeya</taxon>
    </lineage>
</organism>
<keyword evidence="7" id="KW-1185">Reference proteome</keyword>
<dbReference type="Pfam" id="PF07562">
    <property type="entry name" value="NCD3G"/>
    <property type="match status" value="1"/>
</dbReference>
<evidence type="ECO:0000313" key="7">
    <source>
        <dbReference type="Proteomes" id="UP001176940"/>
    </source>
</evidence>
<dbReference type="InterPro" id="IPR038550">
    <property type="entry name" value="GPCR_3_9-Cys_sf"/>
</dbReference>
<dbReference type="PANTHER" id="PTHR24061:SF358">
    <property type="entry name" value="EXTRACELLULAR CALCIUM-SENSING RECEPTOR"/>
    <property type="match status" value="1"/>
</dbReference>
<gene>
    <name evidence="6" type="ORF">RIMI_LOCUS7902713</name>
</gene>
<evidence type="ECO:0000256" key="4">
    <source>
        <dbReference type="SAM" id="Phobius"/>
    </source>
</evidence>
<keyword evidence="4" id="KW-0472">Membrane</keyword>
<dbReference type="InterPro" id="IPR028082">
    <property type="entry name" value="Peripla_BP_I"/>
</dbReference>
<keyword evidence="4" id="KW-0812">Transmembrane</keyword>
<accession>A0ABN9LH37</accession>
<keyword evidence="3" id="KW-1015">Disulfide bond</keyword>
<keyword evidence="2" id="KW-0597">Phosphoprotein</keyword>
<dbReference type="Gene3D" id="3.40.50.2300">
    <property type="match status" value="1"/>
</dbReference>
<sequence length="182" mass="20607">MTIESPGPNIQKSHIDRMPPRENVQMRIFVYVILVAAGVLLPSGLKLLLMFHELAHELQVLKHLRHLNFTNNIGEQVDFNDFGDLVGNYTIINWHLTKEDGSDEVVFEDIGHYNVYAKKGERLFINESKILWSGFSREVPFSNCSRICQEGTRKGIIEGEPTCCFSCEDCPDGEYADETGGT</sequence>
<evidence type="ECO:0000256" key="3">
    <source>
        <dbReference type="ARBA" id="ARBA00023157"/>
    </source>
</evidence>
<keyword evidence="4" id="KW-1133">Transmembrane helix</keyword>
<evidence type="ECO:0000256" key="1">
    <source>
        <dbReference type="ARBA" id="ARBA00007242"/>
    </source>
</evidence>